<evidence type="ECO:0000313" key="1">
    <source>
        <dbReference type="EMBL" id="RIA96295.1"/>
    </source>
</evidence>
<reference evidence="1 2" key="1">
    <citation type="submission" date="2018-06" db="EMBL/GenBank/DDBJ databases">
        <title>Comparative genomics reveals the genomic features of Rhizophagus irregularis, R. cerebriforme, R. diaphanum and Gigaspora rosea, and their symbiotic lifestyle signature.</title>
        <authorList>
            <person name="Morin E."/>
            <person name="San Clemente H."/>
            <person name="Chen E.C.H."/>
            <person name="De La Providencia I."/>
            <person name="Hainaut M."/>
            <person name="Kuo A."/>
            <person name="Kohler A."/>
            <person name="Murat C."/>
            <person name="Tang N."/>
            <person name="Roy S."/>
            <person name="Loubradou J."/>
            <person name="Henrissat B."/>
            <person name="Grigoriev I.V."/>
            <person name="Corradi N."/>
            <person name="Roux C."/>
            <person name="Martin F.M."/>
        </authorList>
    </citation>
    <scope>NUCLEOTIDE SEQUENCE [LARGE SCALE GENOMIC DNA]</scope>
    <source>
        <strain evidence="1 2">DAOM 227022</strain>
    </source>
</reference>
<accession>A0A397TIH2</accession>
<sequence length="57" mass="7020">MWTSGFYSVDSKSTKIFSKSYLKFRMMTNIMKNQLNSYVKIFYYLNYRSYYLHTSKD</sequence>
<dbReference type="AlphaFoldDB" id="A0A397TIH2"/>
<gene>
    <name evidence="1" type="ORF">C1645_815615</name>
</gene>
<organism evidence="1 2">
    <name type="scientific">Glomus cerebriforme</name>
    <dbReference type="NCBI Taxonomy" id="658196"/>
    <lineage>
        <taxon>Eukaryota</taxon>
        <taxon>Fungi</taxon>
        <taxon>Fungi incertae sedis</taxon>
        <taxon>Mucoromycota</taxon>
        <taxon>Glomeromycotina</taxon>
        <taxon>Glomeromycetes</taxon>
        <taxon>Glomerales</taxon>
        <taxon>Glomeraceae</taxon>
        <taxon>Glomus</taxon>
    </lineage>
</organism>
<dbReference type="EMBL" id="QKYT01000047">
    <property type="protein sequence ID" value="RIA96295.1"/>
    <property type="molecule type" value="Genomic_DNA"/>
</dbReference>
<keyword evidence="2" id="KW-1185">Reference proteome</keyword>
<proteinExistence type="predicted"/>
<protein>
    <submittedName>
        <fullName evidence="1">Uncharacterized protein</fullName>
    </submittedName>
</protein>
<evidence type="ECO:0000313" key="2">
    <source>
        <dbReference type="Proteomes" id="UP000265703"/>
    </source>
</evidence>
<dbReference type="Proteomes" id="UP000265703">
    <property type="component" value="Unassembled WGS sequence"/>
</dbReference>
<name>A0A397TIH2_9GLOM</name>
<comment type="caution">
    <text evidence="1">The sequence shown here is derived from an EMBL/GenBank/DDBJ whole genome shotgun (WGS) entry which is preliminary data.</text>
</comment>